<keyword evidence="3" id="KW-1185">Reference proteome</keyword>
<gene>
    <name evidence="2" type="ORF">NLJ89_g12095</name>
</gene>
<feature type="region of interest" description="Disordered" evidence="1">
    <location>
        <begin position="261"/>
        <end position="304"/>
    </location>
</feature>
<proteinExistence type="predicted"/>
<name>A0A9W8JNW9_9AGAR</name>
<dbReference type="Proteomes" id="UP001148786">
    <property type="component" value="Unassembled WGS sequence"/>
</dbReference>
<organism evidence="2 3">
    <name type="scientific">Agrocybe chaxingu</name>
    <dbReference type="NCBI Taxonomy" id="84603"/>
    <lineage>
        <taxon>Eukaryota</taxon>
        <taxon>Fungi</taxon>
        <taxon>Dikarya</taxon>
        <taxon>Basidiomycota</taxon>
        <taxon>Agaricomycotina</taxon>
        <taxon>Agaricomycetes</taxon>
        <taxon>Agaricomycetidae</taxon>
        <taxon>Agaricales</taxon>
        <taxon>Agaricineae</taxon>
        <taxon>Strophariaceae</taxon>
        <taxon>Agrocybe</taxon>
    </lineage>
</organism>
<accession>A0A9W8JNW9</accession>
<evidence type="ECO:0000313" key="2">
    <source>
        <dbReference type="EMBL" id="KAJ3483078.1"/>
    </source>
</evidence>
<dbReference type="EMBL" id="JANKHO010003497">
    <property type="protein sequence ID" value="KAJ3483078.1"/>
    <property type="molecule type" value="Genomic_DNA"/>
</dbReference>
<evidence type="ECO:0000313" key="3">
    <source>
        <dbReference type="Proteomes" id="UP001148786"/>
    </source>
</evidence>
<feature type="compositionally biased region" description="Basic and acidic residues" evidence="1">
    <location>
        <begin position="172"/>
        <end position="186"/>
    </location>
</feature>
<evidence type="ECO:0000256" key="1">
    <source>
        <dbReference type="SAM" id="MobiDB-lite"/>
    </source>
</evidence>
<feature type="region of interest" description="Disordered" evidence="1">
    <location>
        <begin position="172"/>
        <end position="195"/>
    </location>
</feature>
<dbReference type="AlphaFoldDB" id="A0A9W8JNW9"/>
<protein>
    <submittedName>
        <fullName evidence="2">Uncharacterized protein</fullName>
    </submittedName>
</protein>
<sequence length="304" mass="33202">MENRTVPDIIFPTPIDASYVQTISRRSSLDNLRRPDSPAESFTESLLGIYCRSRPMSPFSDDECDRMSLYCDEFPGFDYTGFTREALKKIRRQEGSRNLSLGINLPTGFSASSSTLATVELPEQGYADSGQRTSQDTLSDPYKYFLTRPLAQPSGNNPSGPARVHFAKVAEKDGHGRSMHRKDSDARSIASVGSTSSRLTVKPLRAVQRVVSKFESKTSKVVNPLASPGPFASMDTKSTTHKGPPSVYKVIRKSVVKALTTKGKSKVDASPTATISAPYRFDPPRGTPVVNPVSEFPQATRTSA</sequence>
<comment type="caution">
    <text evidence="2">The sequence shown here is derived from an EMBL/GenBank/DDBJ whole genome shotgun (WGS) entry which is preliminary data.</text>
</comment>
<dbReference type="OrthoDB" id="10364396at2759"/>
<reference evidence="2" key="1">
    <citation type="submission" date="2022-07" db="EMBL/GenBank/DDBJ databases">
        <title>Genome Sequence of Agrocybe chaxingu.</title>
        <authorList>
            <person name="Buettner E."/>
        </authorList>
    </citation>
    <scope>NUCLEOTIDE SEQUENCE</scope>
    <source>
        <strain evidence="2">MP-N11</strain>
    </source>
</reference>